<name>A0A3P9PGR3_POERE</name>
<evidence type="ECO:0000313" key="2">
    <source>
        <dbReference type="Ensembl" id="ENSPREP00000020980.1"/>
    </source>
</evidence>
<accession>A0A3P9PGR3</accession>
<feature type="compositionally biased region" description="Polar residues" evidence="1">
    <location>
        <begin position="113"/>
        <end position="126"/>
    </location>
</feature>
<feature type="region of interest" description="Disordered" evidence="1">
    <location>
        <begin position="113"/>
        <end position="132"/>
    </location>
</feature>
<reference evidence="2" key="3">
    <citation type="submission" date="2025-09" db="UniProtKB">
        <authorList>
            <consortium name="Ensembl"/>
        </authorList>
    </citation>
    <scope>IDENTIFICATION</scope>
    <source>
        <strain evidence="2">Guanapo</strain>
    </source>
</reference>
<dbReference type="AlphaFoldDB" id="A0A3P9PGR3"/>
<dbReference type="Proteomes" id="UP000242638">
    <property type="component" value="Unassembled WGS sequence"/>
</dbReference>
<evidence type="ECO:0000256" key="1">
    <source>
        <dbReference type="SAM" id="MobiDB-lite"/>
    </source>
</evidence>
<feature type="region of interest" description="Disordered" evidence="1">
    <location>
        <begin position="1"/>
        <end position="31"/>
    </location>
</feature>
<organism evidence="2 3">
    <name type="scientific">Poecilia reticulata</name>
    <name type="common">Guppy</name>
    <name type="synonym">Acanthophacelus reticulatus</name>
    <dbReference type="NCBI Taxonomy" id="8081"/>
    <lineage>
        <taxon>Eukaryota</taxon>
        <taxon>Metazoa</taxon>
        <taxon>Chordata</taxon>
        <taxon>Craniata</taxon>
        <taxon>Vertebrata</taxon>
        <taxon>Euteleostomi</taxon>
        <taxon>Actinopterygii</taxon>
        <taxon>Neopterygii</taxon>
        <taxon>Teleostei</taxon>
        <taxon>Neoteleostei</taxon>
        <taxon>Acanthomorphata</taxon>
        <taxon>Ovalentaria</taxon>
        <taxon>Atherinomorphae</taxon>
        <taxon>Cyprinodontiformes</taxon>
        <taxon>Poeciliidae</taxon>
        <taxon>Poeciliinae</taxon>
        <taxon>Poecilia</taxon>
    </lineage>
</organism>
<keyword evidence="3" id="KW-1185">Reference proteome</keyword>
<proteinExistence type="predicted"/>
<dbReference type="Ensembl" id="ENSPRET00000021204.1">
    <property type="protein sequence ID" value="ENSPREP00000020980.1"/>
    <property type="gene ID" value="ENSPREG00000014187.1"/>
</dbReference>
<reference evidence="2" key="2">
    <citation type="submission" date="2025-08" db="UniProtKB">
        <authorList>
            <consortium name="Ensembl"/>
        </authorList>
    </citation>
    <scope>IDENTIFICATION</scope>
    <source>
        <strain evidence="2">Guanapo</strain>
    </source>
</reference>
<reference evidence="3" key="1">
    <citation type="submission" date="2013-11" db="EMBL/GenBank/DDBJ databases">
        <title>The genomic landscape of the Guanapo guppy.</title>
        <authorList>
            <person name="Kuenstner A."/>
            <person name="Dreyer C."/>
        </authorList>
    </citation>
    <scope>NUCLEOTIDE SEQUENCE</scope>
    <source>
        <strain evidence="3">Guanapo</strain>
    </source>
</reference>
<protein>
    <submittedName>
        <fullName evidence="2">Uncharacterized protein</fullName>
    </submittedName>
</protein>
<sequence>MVLQRGRTVSRSSPSHPRNNPPPAEPNSCMPLRGTITKPPCCSMKPPCCSMKPPCCSMKPPCCSMKPPCCSMKPPCCSMKPPCCKPFGCSADPDLLNRSVFNLFRVRSFDLASETQQNHQNHQNRSINERKL</sequence>
<evidence type="ECO:0000313" key="3">
    <source>
        <dbReference type="Proteomes" id="UP000242638"/>
    </source>
</evidence>